<dbReference type="EMBL" id="JMCC02000107">
    <property type="protein sequence ID" value="KIG13089.1"/>
    <property type="molecule type" value="Genomic_DNA"/>
</dbReference>
<sequence length="128" mass="14077">MGSWTVPADVPRGDEGHSILVHAEACAPHLLHYDPEHGWSLEALPASAEPPETMWPDERGGLWVRVGDALLYRDTDARWHDVAPPESWSPGRQLDVANVMFSNDLLVMVGEPGLRVVFATQGPVDSEM</sequence>
<reference evidence="1 2" key="1">
    <citation type="submission" date="2014-12" db="EMBL/GenBank/DDBJ databases">
        <title>Genome assembly of Enhygromyxa salina DSM 15201.</title>
        <authorList>
            <person name="Sharma G."/>
            <person name="Subramanian S."/>
        </authorList>
    </citation>
    <scope>NUCLEOTIDE SEQUENCE [LARGE SCALE GENOMIC DNA]</scope>
    <source>
        <strain evidence="1 2">DSM 15201</strain>
    </source>
</reference>
<evidence type="ECO:0000313" key="1">
    <source>
        <dbReference type="EMBL" id="KIG13089.1"/>
    </source>
</evidence>
<accession>A0A0C1Z623</accession>
<gene>
    <name evidence="1" type="ORF">DB30_00554</name>
</gene>
<dbReference type="AlphaFoldDB" id="A0A0C1Z623"/>
<organism evidence="1 2">
    <name type="scientific">Enhygromyxa salina</name>
    <dbReference type="NCBI Taxonomy" id="215803"/>
    <lineage>
        <taxon>Bacteria</taxon>
        <taxon>Pseudomonadati</taxon>
        <taxon>Myxococcota</taxon>
        <taxon>Polyangia</taxon>
        <taxon>Nannocystales</taxon>
        <taxon>Nannocystaceae</taxon>
        <taxon>Enhygromyxa</taxon>
    </lineage>
</organism>
<name>A0A0C1Z623_9BACT</name>
<proteinExistence type="predicted"/>
<evidence type="ECO:0000313" key="2">
    <source>
        <dbReference type="Proteomes" id="UP000031599"/>
    </source>
</evidence>
<dbReference type="Proteomes" id="UP000031599">
    <property type="component" value="Unassembled WGS sequence"/>
</dbReference>
<comment type="caution">
    <text evidence="1">The sequence shown here is derived from an EMBL/GenBank/DDBJ whole genome shotgun (WGS) entry which is preliminary data.</text>
</comment>
<protein>
    <submittedName>
        <fullName evidence="1">Uncharacterized protein</fullName>
    </submittedName>
</protein>